<sequence>MAEVGKKKGDKKRKAVGVRIDEERTKKRHDKKAKTSDSGTESDEVPLAQKLKQKTSEAYAKEMHQKFSK</sequence>
<accession>A0A392SI05</accession>
<feature type="region of interest" description="Disordered" evidence="1">
    <location>
        <begin position="1"/>
        <end position="69"/>
    </location>
</feature>
<reference evidence="2 3" key="1">
    <citation type="journal article" date="2018" name="Front. Plant Sci.">
        <title>Red Clover (Trifolium pratense) and Zigzag Clover (T. medium) - A Picture of Genomic Similarities and Differences.</title>
        <authorList>
            <person name="Dluhosova J."/>
            <person name="Istvanek J."/>
            <person name="Nedelnik J."/>
            <person name="Repkova J."/>
        </authorList>
    </citation>
    <scope>NUCLEOTIDE SEQUENCE [LARGE SCALE GENOMIC DNA]</scope>
    <source>
        <strain evidence="3">cv. 10/8</strain>
        <tissue evidence="2">Leaf</tissue>
    </source>
</reference>
<feature type="non-terminal residue" evidence="2">
    <location>
        <position position="69"/>
    </location>
</feature>
<dbReference type="Proteomes" id="UP000265520">
    <property type="component" value="Unassembled WGS sequence"/>
</dbReference>
<comment type="caution">
    <text evidence="2">The sequence shown here is derived from an EMBL/GenBank/DDBJ whole genome shotgun (WGS) entry which is preliminary data.</text>
</comment>
<name>A0A392SI05_9FABA</name>
<evidence type="ECO:0000256" key="1">
    <source>
        <dbReference type="SAM" id="MobiDB-lite"/>
    </source>
</evidence>
<dbReference type="AlphaFoldDB" id="A0A392SI05"/>
<protein>
    <submittedName>
        <fullName evidence="2">Uncharacterized protein</fullName>
    </submittedName>
</protein>
<organism evidence="2 3">
    <name type="scientific">Trifolium medium</name>
    <dbReference type="NCBI Taxonomy" id="97028"/>
    <lineage>
        <taxon>Eukaryota</taxon>
        <taxon>Viridiplantae</taxon>
        <taxon>Streptophyta</taxon>
        <taxon>Embryophyta</taxon>
        <taxon>Tracheophyta</taxon>
        <taxon>Spermatophyta</taxon>
        <taxon>Magnoliopsida</taxon>
        <taxon>eudicotyledons</taxon>
        <taxon>Gunneridae</taxon>
        <taxon>Pentapetalae</taxon>
        <taxon>rosids</taxon>
        <taxon>fabids</taxon>
        <taxon>Fabales</taxon>
        <taxon>Fabaceae</taxon>
        <taxon>Papilionoideae</taxon>
        <taxon>50 kb inversion clade</taxon>
        <taxon>NPAAA clade</taxon>
        <taxon>Hologalegina</taxon>
        <taxon>IRL clade</taxon>
        <taxon>Trifolieae</taxon>
        <taxon>Trifolium</taxon>
    </lineage>
</organism>
<feature type="compositionally biased region" description="Basic and acidic residues" evidence="1">
    <location>
        <begin position="59"/>
        <end position="69"/>
    </location>
</feature>
<keyword evidence="3" id="KW-1185">Reference proteome</keyword>
<evidence type="ECO:0000313" key="2">
    <source>
        <dbReference type="EMBL" id="MCI47575.1"/>
    </source>
</evidence>
<dbReference type="EMBL" id="LXQA010374068">
    <property type="protein sequence ID" value="MCI47575.1"/>
    <property type="molecule type" value="Genomic_DNA"/>
</dbReference>
<proteinExistence type="predicted"/>
<evidence type="ECO:0000313" key="3">
    <source>
        <dbReference type="Proteomes" id="UP000265520"/>
    </source>
</evidence>